<feature type="region of interest" description="Disordered" evidence="1">
    <location>
        <begin position="418"/>
        <end position="500"/>
    </location>
</feature>
<comment type="caution">
    <text evidence="2">The sequence shown here is derived from an EMBL/GenBank/DDBJ whole genome shotgun (WGS) entry which is preliminary data.</text>
</comment>
<dbReference type="Proteomes" id="UP000710849">
    <property type="component" value="Unassembled WGS sequence"/>
</dbReference>
<organism evidence="2 3">
    <name type="scientific">Botrytis byssoidea</name>
    <dbReference type="NCBI Taxonomy" id="139641"/>
    <lineage>
        <taxon>Eukaryota</taxon>
        <taxon>Fungi</taxon>
        <taxon>Dikarya</taxon>
        <taxon>Ascomycota</taxon>
        <taxon>Pezizomycotina</taxon>
        <taxon>Leotiomycetes</taxon>
        <taxon>Helotiales</taxon>
        <taxon>Sclerotiniaceae</taxon>
        <taxon>Botrytis</taxon>
    </lineage>
</organism>
<dbReference type="GeneID" id="62155202"/>
<evidence type="ECO:0000256" key="1">
    <source>
        <dbReference type="SAM" id="MobiDB-lite"/>
    </source>
</evidence>
<feature type="compositionally biased region" description="Basic and acidic residues" evidence="1">
    <location>
        <begin position="438"/>
        <end position="450"/>
    </location>
</feature>
<keyword evidence="3" id="KW-1185">Reference proteome</keyword>
<accession>A0A9P5LSK3</accession>
<protein>
    <submittedName>
        <fullName evidence="2">Uncharacterized protein</fullName>
    </submittedName>
</protein>
<gene>
    <name evidence="2" type="ORF">EAE97_011614</name>
</gene>
<feature type="compositionally biased region" description="Acidic residues" evidence="1">
    <location>
        <begin position="451"/>
        <end position="500"/>
    </location>
</feature>
<sequence length="500" mass="57556">MSAEKMIQRCQLSSAANLFLNSHEEYDNNETLPLNHPTAPYYDGHNWKSAESVAKELEHHKQSAVDEYFRIKEQIEDSFQRIELGYKNAKRVDQNCKAKNIAQRGSVRATHYPAYLQTPFILNPTPNRVSPWPRGFENPQLSEHTGMLGLPVNYDHEDMDQGALHLEFIRANADSNGRKDQQYSPQDYHDHILEHSHNPNSPNGNKPLLESVALFLFNRLPQTMKRIRHEITKGTDDEKMMKAEILLSKLKNIFRRNQLKRKLIKTANKHAVKAQRMANLYIGYKKSASLREQIKQFEYIKERGGEGYLEVNHHLSAVPRYMDRELSGERLLGTGLSNGIGPGNGVKRKRMGSVWRNRDPYGFHSSLRIVSNASSEFQEEYVTKATYPPPNWIHTVDGGAEQMAEESIPEDIDSDEIYSETSSDQTSPIDISSDETSLETKSDEWVTEEDKTMEDETMEDETMEDETMEDEIMEDETMEDETMEVETMEVEQDEVENGDE</sequence>
<dbReference type="EMBL" id="RCSW01000039">
    <property type="protein sequence ID" value="KAF7919696.1"/>
    <property type="molecule type" value="Genomic_DNA"/>
</dbReference>
<evidence type="ECO:0000313" key="3">
    <source>
        <dbReference type="Proteomes" id="UP000710849"/>
    </source>
</evidence>
<dbReference type="RefSeq" id="XP_038727027.1">
    <property type="nucleotide sequence ID" value="XM_038882129.1"/>
</dbReference>
<dbReference type="AlphaFoldDB" id="A0A9P5LSK3"/>
<evidence type="ECO:0000313" key="2">
    <source>
        <dbReference type="EMBL" id="KAF7919696.1"/>
    </source>
</evidence>
<reference evidence="2 3" key="1">
    <citation type="journal article" date="2020" name="Genome Biol. Evol.">
        <title>Comparative genomics of Sclerotiniaceae.</title>
        <authorList>
            <person name="Valero Jimenez C.A."/>
            <person name="Steentjes M."/>
            <person name="Scholten O.E."/>
            <person name="Van Kan J.A.L."/>
        </authorList>
    </citation>
    <scope>NUCLEOTIDE SEQUENCE [LARGE SCALE GENOMIC DNA]</scope>
    <source>
        <strain evidence="2 3">MUCL 94</strain>
    </source>
</reference>
<proteinExistence type="predicted"/>
<name>A0A9P5LSK3_9HELO</name>